<evidence type="ECO:0000256" key="3">
    <source>
        <dbReference type="ARBA" id="ARBA00022729"/>
    </source>
</evidence>
<dbReference type="EMBL" id="JACEFO010001741">
    <property type="protein sequence ID" value="KAF8713490.1"/>
    <property type="molecule type" value="Genomic_DNA"/>
</dbReference>
<dbReference type="PANTHER" id="PTHR48061">
    <property type="entry name" value="LEUCINE-RICH REPEAT RECEPTOR PROTEIN KINASE EMS1-LIKE-RELATED"/>
    <property type="match status" value="1"/>
</dbReference>
<keyword evidence="5" id="KW-0472">Membrane</keyword>
<evidence type="ECO:0000256" key="6">
    <source>
        <dbReference type="ARBA" id="ARBA00023180"/>
    </source>
</evidence>
<comment type="caution">
    <text evidence="7">The sequence shown here is derived from an EMBL/GenBank/DDBJ whole genome shotgun (WGS) entry which is preliminary data.</text>
</comment>
<dbReference type="Pfam" id="PF00560">
    <property type="entry name" value="LRR_1"/>
    <property type="match status" value="1"/>
</dbReference>
<dbReference type="InterPro" id="IPR001611">
    <property type="entry name" value="Leu-rich_rpt"/>
</dbReference>
<gene>
    <name evidence="7" type="ORF">HU200_028268</name>
</gene>
<dbReference type="Gene3D" id="3.80.10.10">
    <property type="entry name" value="Ribonuclease Inhibitor"/>
    <property type="match status" value="1"/>
</dbReference>
<evidence type="ECO:0000313" key="8">
    <source>
        <dbReference type="Proteomes" id="UP000636709"/>
    </source>
</evidence>
<evidence type="ECO:0000256" key="5">
    <source>
        <dbReference type="ARBA" id="ARBA00023136"/>
    </source>
</evidence>
<keyword evidence="2" id="KW-0812">Transmembrane</keyword>
<dbReference type="OrthoDB" id="1394818at2759"/>
<dbReference type="InterPro" id="IPR032675">
    <property type="entry name" value="LRR_dom_sf"/>
</dbReference>
<evidence type="ECO:0000313" key="7">
    <source>
        <dbReference type="EMBL" id="KAF8713490.1"/>
    </source>
</evidence>
<evidence type="ECO:0000256" key="2">
    <source>
        <dbReference type="ARBA" id="ARBA00022692"/>
    </source>
</evidence>
<dbReference type="GO" id="GO:0016020">
    <property type="term" value="C:membrane"/>
    <property type="evidence" value="ECO:0007669"/>
    <property type="project" value="UniProtKB-SubCell"/>
</dbReference>
<dbReference type="AlphaFoldDB" id="A0A835BV01"/>
<sequence length="208" mass="23116">MASGRVISLDLGGLDLMSPRLDPSLFNLTSLRNLSLAFIDFNSASLPAFGFEQLTDLVNLNLSETNFWGQIPIGFFSCLKKLVTIDLSGNFYLYFERPSSFKTFMSNMSNLRELYLDEVDFWGSGSTWSTVLADSVPQLQILSLSTCGISGSIHPSFSRLRSLMFINLGQNFGLTGRVPEYFSELSLLTTLVISGTYFEGQFQQKSSS</sequence>
<dbReference type="PANTHER" id="PTHR48061:SF39">
    <property type="entry name" value="LEUCINE-RICH REPEAT-CONTAINING N-TERMINAL PLANT-TYPE DOMAIN-CONTAINING PROTEIN"/>
    <property type="match status" value="1"/>
</dbReference>
<comment type="subcellular location">
    <subcellularLocation>
        <location evidence="1">Membrane</location>
        <topology evidence="1">Single-pass type I membrane protein</topology>
    </subcellularLocation>
</comment>
<protein>
    <submittedName>
        <fullName evidence="7">Uncharacterized protein</fullName>
    </submittedName>
</protein>
<proteinExistence type="predicted"/>
<keyword evidence="8" id="KW-1185">Reference proteome</keyword>
<dbReference type="Proteomes" id="UP000636709">
    <property type="component" value="Unassembled WGS sequence"/>
</dbReference>
<keyword evidence="3" id="KW-0732">Signal</keyword>
<dbReference type="SUPFAM" id="SSF52058">
    <property type="entry name" value="L domain-like"/>
    <property type="match status" value="1"/>
</dbReference>
<accession>A0A835BV01</accession>
<organism evidence="7 8">
    <name type="scientific">Digitaria exilis</name>
    <dbReference type="NCBI Taxonomy" id="1010633"/>
    <lineage>
        <taxon>Eukaryota</taxon>
        <taxon>Viridiplantae</taxon>
        <taxon>Streptophyta</taxon>
        <taxon>Embryophyta</taxon>
        <taxon>Tracheophyta</taxon>
        <taxon>Spermatophyta</taxon>
        <taxon>Magnoliopsida</taxon>
        <taxon>Liliopsida</taxon>
        <taxon>Poales</taxon>
        <taxon>Poaceae</taxon>
        <taxon>PACMAD clade</taxon>
        <taxon>Panicoideae</taxon>
        <taxon>Panicodae</taxon>
        <taxon>Paniceae</taxon>
        <taxon>Anthephorinae</taxon>
        <taxon>Digitaria</taxon>
    </lineage>
</organism>
<dbReference type="InterPro" id="IPR046956">
    <property type="entry name" value="RLP23-like"/>
</dbReference>
<keyword evidence="6" id="KW-0325">Glycoprotein</keyword>
<evidence type="ECO:0000256" key="1">
    <source>
        <dbReference type="ARBA" id="ARBA00004479"/>
    </source>
</evidence>
<keyword evidence="4" id="KW-1133">Transmembrane helix</keyword>
<name>A0A835BV01_9POAL</name>
<evidence type="ECO:0000256" key="4">
    <source>
        <dbReference type="ARBA" id="ARBA00022989"/>
    </source>
</evidence>
<reference evidence="7" key="1">
    <citation type="submission" date="2020-07" db="EMBL/GenBank/DDBJ databases">
        <title>Genome sequence and genetic diversity analysis of an under-domesticated orphan crop, white fonio (Digitaria exilis).</title>
        <authorList>
            <person name="Bennetzen J.L."/>
            <person name="Chen S."/>
            <person name="Ma X."/>
            <person name="Wang X."/>
            <person name="Yssel A.E.J."/>
            <person name="Chaluvadi S.R."/>
            <person name="Johnson M."/>
            <person name="Gangashetty P."/>
            <person name="Hamidou F."/>
            <person name="Sanogo M.D."/>
            <person name="Zwaenepoel A."/>
            <person name="Wallace J."/>
            <person name="Van De Peer Y."/>
            <person name="Van Deynze A."/>
        </authorList>
    </citation>
    <scope>NUCLEOTIDE SEQUENCE</scope>
    <source>
        <tissue evidence="7">Leaves</tissue>
    </source>
</reference>